<proteinExistence type="predicted"/>
<organism evidence="1 2">
    <name type="scientific">Citrullus colocynthis</name>
    <name type="common">colocynth</name>
    <dbReference type="NCBI Taxonomy" id="252529"/>
    <lineage>
        <taxon>Eukaryota</taxon>
        <taxon>Viridiplantae</taxon>
        <taxon>Streptophyta</taxon>
        <taxon>Embryophyta</taxon>
        <taxon>Tracheophyta</taxon>
        <taxon>Spermatophyta</taxon>
        <taxon>Magnoliopsida</taxon>
        <taxon>eudicotyledons</taxon>
        <taxon>Gunneridae</taxon>
        <taxon>Pentapetalae</taxon>
        <taxon>rosids</taxon>
        <taxon>fabids</taxon>
        <taxon>Cucurbitales</taxon>
        <taxon>Cucurbitaceae</taxon>
        <taxon>Benincaseae</taxon>
        <taxon>Citrullus</taxon>
    </lineage>
</organism>
<name>A0ABP0YKA0_9ROSI</name>
<dbReference type="Proteomes" id="UP001642487">
    <property type="component" value="Chromosome 3"/>
</dbReference>
<evidence type="ECO:0000313" key="1">
    <source>
        <dbReference type="EMBL" id="CAK9319012.1"/>
    </source>
</evidence>
<sequence length="119" mass="12555">MCMPTGRPYLSVGRTLTSCATPVRVVRCPPNNIHQRTGLSAPLSACPSRAIGAHRPLSSLNPLAKGLVRLTPNLPSTPTSQCRAFRLHMSTGAPLGPRASRVINCQSSPGAPLALLEHL</sequence>
<keyword evidence="2" id="KW-1185">Reference proteome</keyword>
<reference evidence="1 2" key="1">
    <citation type="submission" date="2024-03" db="EMBL/GenBank/DDBJ databases">
        <authorList>
            <person name="Gkanogiannis A."/>
            <person name="Becerra Lopez-Lavalle L."/>
        </authorList>
    </citation>
    <scope>NUCLEOTIDE SEQUENCE [LARGE SCALE GENOMIC DNA]</scope>
</reference>
<protein>
    <submittedName>
        <fullName evidence="1">Uncharacterized protein</fullName>
    </submittedName>
</protein>
<gene>
    <name evidence="1" type="ORF">CITCOLO1_LOCUS11001</name>
</gene>
<accession>A0ABP0YKA0</accession>
<dbReference type="EMBL" id="OZ021737">
    <property type="protein sequence ID" value="CAK9319012.1"/>
    <property type="molecule type" value="Genomic_DNA"/>
</dbReference>
<evidence type="ECO:0000313" key="2">
    <source>
        <dbReference type="Proteomes" id="UP001642487"/>
    </source>
</evidence>